<feature type="domain" description="CobW/HypB/UreG nucleotide-binding" evidence="1">
    <location>
        <begin position="14"/>
        <end position="188"/>
    </location>
</feature>
<dbReference type="CDD" id="cd03112">
    <property type="entry name" value="CobW-like"/>
    <property type="match status" value="1"/>
</dbReference>
<accession>A0A1E3GU73</accession>
<dbReference type="GO" id="GO:0005737">
    <property type="term" value="C:cytoplasm"/>
    <property type="evidence" value="ECO:0007669"/>
    <property type="project" value="TreeGrafter"/>
</dbReference>
<comment type="caution">
    <text evidence="2">The sequence shown here is derived from an EMBL/GenBank/DDBJ whole genome shotgun (WGS) entry which is preliminary data.</text>
</comment>
<evidence type="ECO:0000313" key="3">
    <source>
        <dbReference type="Proteomes" id="UP000094379"/>
    </source>
</evidence>
<dbReference type="SUPFAM" id="SSF52540">
    <property type="entry name" value="P-loop containing nucleoside triphosphate hydrolases"/>
    <property type="match status" value="1"/>
</dbReference>
<gene>
    <name evidence="2" type="primary">yjiA_1</name>
    <name evidence="2" type="ORF">A9E74_00672</name>
</gene>
<dbReference type="AlphaFoldDB" id="A0A1E3GU73"/>
<reference evidence="2 3" key="1">
    <citation type="submission" date="2016-07" db="EMBL/GenBank/DDBJ databases">
        <title>Draft Genome Sequence of Methylophaga muralis Bur 1.</title>
        <authorList>
            <person name="Vasilenko O.V."/>
            <person name="Doronina N.V."/>
            <person name="Shmareva M.N."/>
            <person name="Tarlachkov S.V."/>
            <person name="Mustakhimov I."/>
            <person name="Trotsenko Y.A."/>
        </authorList>
    </citation>
    <scope>NUCLEOTIDE SEQUENCE [LARGE SCALE GENOMIC DNA]</scope>
    <source>
        <strain evidence="2 3">Bur 1</strain>
    </source>
</reference>
<dbReference type="PANTHER" id="PTHR13748">
    <property type="entry name" value="COBW-RELATED"/>
    <property type="match status" value="1"/>
</dbReference>
<protein>
    <submittedName>
        <fullName evidence="2">Putative GTP-binding protein YjiA</fullName>
    </submittedName>
</protein>
<dbReference type="InterPro" id="IPR027417">
    <property type="entry name" value="P-loop_NTPase"/>
</dbReference>
<sequence length="343" mass="38599">MAEQTFKLFQKAIPTNVITGFLGVGKTTAIQHLLNTKPANERWAVLINEFGKVGIDSQLLQTDEHSLGEVTIREVPGGCMCCAAGLPMKVALNQLIGKAKPDRLLIEPSGLGHPEEVIAVLSGDFYQSIIDLRATLTLVDARHMADAKYREHETFQQQLQIADLIVANKADMYGQIEIDALTAYLDEMHLQELPLQVTQDAKINPEWLKPKAKFNQAIWHEQPAVFNVDSEEQLIPDCGYLAAAQKLSGWYSYGWRFKSTFCFDYQPLMKWLEQFKQVRLKAVFRTSEGFVAINQADNNLMIKRLPGQAVESRIEFITDKPLDAKIMENQLLQICGINHANPS</sequence>
<dbReference type="Gene3D" id="3.40.50.300">
    <property type="entry name" value="P-loop containing nucleotide triphosphate hydrolases"/>
    <property type="match status" value="1"/>
</dbReference>
<dbReference type="STRING" id="291169.A9E74_00672"/>
<dbReference type="RefSeq" id="WP_069295218.1">
    <property type="nucleotide sequence ID" value="NZ_MCRI01000004.1"/>
</dbReference>
<organism evidence="2 3">
    <name type="scientific">Methylophaga muralis</name>
    <dbReference type="NCBI Taxonomy" id="291169"/>
    <lineage>
        <taxon>Bacteria</taxon>
        <taxon>Pseudomonadati</taxon>
        <taxon>Pseudomonadota</taxon>
        <taxon>Gammaproteobacteria</taxon>
        <taxon>Thiotrichales</taxon>
        <taxon>Piscirickettsiaceae</taxon>
        <taxon>Methylophaga</taxon>
    </lineage>
</organism>
<dbReference type="InterPro" id="IPR051316">
    <property type="entry name" value="Zinc-reg_GTPase_activator"/>
</dbReference>
<dbReference type="InterPro" id="IPR003495">
    <property type="entry name" value="CobW/HypB/UreG_nucleotide-bd"/>
</dbReference>
<evidence type="ECO:0000313" key="2">
    <source>
        <dbReference type="EMBL" id="ODN67564.1"/>
    </source>
</evidence>
<proteinExistence type="predicted"/>
<dbReference type="PANTHER" id="PTHR13748:SF46">
    <property type="entry name" value="ZINC CHAPERONE YEIR"/>
    <property type="match status" value="1"/>
</dbReference>
<dbReference type="EMBL" id="MCRI01000004">
    <property type="protein sequence ID" value="ODN67564.1"/>
    <property type="molecule type" value="Genomic_DNA"/>
</dbReference>
<dbReference type="PATRIC" id="fig|291169.3.peg.674"/>
<evidence type="ECO:0000259" key="1">
    <source>
        <dbReference type="Pfam" id="PF02492"/>
    </source>
</evidence>
<dbReference type="Proteomes" id="UP000094379">
    <property type="component" value="Unassembled WGS sequence"/>
</dbReference>
<name>A0A1E3GU73_9GAMM</name>
<dbReference type="Pfam" id="PF02492">
    <property type="entry name" value="cobW"/>
    <property type="match status" value="1"/>
</dbReference>
<keyword evidence="3" id="KW-1185">Reference proteome</keyword>